<accession>A0ABV0JUJ4</accession>
<keyword evidence="1" id="KW-1133">Transmembrane helix</keyword>
<feature type="transmembrane region" description="Helical" evidence="1">
    <location>
        <begin position="172"/>
        <end position="193"/>
    </location>
</feature>
<reference evidence="2 3" key="1">
    <citation type="submission" date="2022-04" db="EMBL/GenBank/DDBJ databases">
        <title>Positive selection, recombination, and allopatry shape intraspecific diversity of widespread and dominant cyanobacteria.</title>
        <authorList>
            <person name="Wei J."/>
            <person name="Shu W."/>
            <person name="Hu C."/>
        </authorList>
    </citation>
    <scope>NUCLEOTIDE SEQUENCE [LARGE SCALE GENOMIC DNA]</scope>
    <source>
        <strain evidence="2 3">GB2-A5</strain>
    </source>
</reference>
<feature type="transmembrane region" description="Helical" evidence="1">
    <location>
        <begin position="261"/>
        <end position="280"/>
    </location>
</feature>
<feature type="transmembrane region" description="Helical" evidence="1">
    <location>
        <begin position="417"/>
        <end position="441"/>
    </location>
</feature>
<dbReference type="EMBL" id="JAMPKK010000058">
    <property type="protein sequence ID" value="MEP0867076.1"/>
    <property type="molecule type" value="Genomic_DNA"/>
</dbReference>
<evidence type="ECO:0008006" key="4">
    <source>
        <dbReference type="Google" id="ProtNLM"/>
    </source>
</evidence>
<feature type="transmembrane region" description="Helical" evidence="1">
    <location>
        <begin position="111"/>
        <end position="133"/>
    </location>
</feature>
<dbReference type="RefSeq" id="WP_190422467.1">
    <property type="nucleotide sequence ID" value="NZ_JAMPKK010000058.1"/>
</dbReference>
<feature type="transmembrane region" description="Helical" evidence="1">
    <location>
        <begin position="139"/>
        <end position="165"/>
    </location>
</feature>
<evidence type="ECO:0000313" key="3">
    <source>
        <dbReference type="Proteomes" id="UP001442494"/>
    </source>
</evidence>
<gene>
    <name evidence="2" type="ORF">NDI37_21735</name>
</gene>
<sequence length="502" mass="56986">MNLPWIERLGDWNPQLLRELKGHLKNRNLLIAAGVSLLTQFLLLTYLYEQAHYSIWESLFSTLNWILPLILLLAGVYMLITDLGKEERRGTLNFIRLSPQSSQSILIGKMLGVPIIVYLGVALAVPLHLWTAISAGVPFIFILSFYLLIGAGCCFFYTAALLYAFLGGFQAWAGTFLSFVFAWPLLQILNFAMDLVRSKDFDSTSINIYSLEWFYLPLGSLVLSEGFIMLNFGLWTYWIWQALNRRFSNANATLISKKQSYWITGYFEVLLIGFCLQNNVFNLARTSDYGALSLLTLVFEIINLLWFVGLIAALSPHRQSLQTWARYRRERVSKRRGFWKSDLVQDLIWGEKSPAVVAVAINLGIKTAIWGAWILSWPSNSEKMQAILGLILSLNWILIYAVIVQSLLFMKTDKRSLWASMTVTALIAFPPVFFGLLSMPFYKNPGVWLLTAFPLMAVKEASVITVFMVILGQWSAMTLLSLQLRRQMRLAGVSASKALFAK</sequence>
<keyword evidence="3" id="KW-1185">Reference proteome</keyword>
<feature type="transmembrane region" description="Helical" evidence="1">
    <location>
        <begin position="28"/>
        <end position="48"/>
    </location>
</feature>
<organism evidence="2 3">
    <name type="scientific">Funiculus sociatus GB2-A5</name>
    <dbReference type="NCBI Taxonomy" id="2933946"/>
    <lineage>
        <taxon>Bacteria</taxon>
        <taxon>Bacillati</taxon>
        <taxon>Cyanobacteriota</taxon>
        <taxon>Cyanophyceae</taxon>
        <taxon>Coleofasciculales</taxon>
        <taxon>Coleofasciculaceae</taxon>
        <taxon>Funiculus</taxon>
    </lineage>
</organism>
<name>A0ABV0JUJ4_9CYAN</name>
<protein>
    <recommendedName>
        <fullName evidence="4">ABC transporter permease</fullName>
    </recommendedName>
</protein>
<feature type="transmembrane region" description="Helical" evidence="1">
    <location>
        <begin position="355"/>
        <end position="375"/>
    </location>
</feature>
<feature type="transmembrane region" description="Helical" evidence="1">
    <location>
        <begin position="387"/>
        <end position="410"/>
    </location>
</feature>
<feature type="transmembrane region" description="Helical" evidence="1">
    <location>
        <begin position="292"/>
        <end position="314"/>
    </location>
</feature>
<evidence type="ECO:0000313" key="2">
    <source>
        <dbReference type="EMBL" id="MEP0867076.1"/>
    </source>
</evidence>
<dbReference type="Proteomes" id="UP001442494">
    <property type="component" value="Unassembled WGS sequence"/>
</dbReference>
<feature type="transmembrane region" description="Helical" evidence="1">
    <location>
        <begin position="213"/>
        <end position="240"/>
    </location>
</feature>
<keyword evidence="1" id="KW-0812">Transmembrane</keyword>
<keyword evidence="1" id="KW-0472">Membrane</keyword>
<evidence type="ECO:0000256" key="1">
    <source>
        <dbReference type="SAM" id="Phobius"/>
    </source>
</evidence>
<feature type="transmembrane region" description="Helical" evidence="1">
    <location>
        <begin position="461"/>
        <end position="482"/>
    </location>
</feature>
<feature type="transmembrane region" description="Helical" evidence="1">
    <location>
        <begin position="60"/>
        <end position="80"/>
    </location>
</feature>
<comment type="caution">
    <text evidence="2">The sequence shown here is derived from an EMBL/GenBank/DDBJ whole genome shotgun (WGS) entry which is preliminary data.</text>
</comment>
<proteinExistence type="predicted"/>